<name>A0A4U7JIJ4_9FIRM</name>
<dbReference type="Gene3D" id="1.10.30.50">
    <property type="match status" value="1"/>
</dbReference>
<dbReference type="RefSeq" id="WP_137697238.1">
    <property type="nucleotide sequence ID" value="NZ_CP061336.1"/>
</dbReference>
<proteinExistence type="predicted"/>
<evidence type="ECO:0000313" key="2">
    <source>
        <dbReference type="EMBL" id="QNU67175.1"/>
    </source>
</evidence>
<reference evidence="2 3" key="1">
    <citation type="submission" date="2020-09" db="EMBL/GenBank/DDBJ databases">
        <title>Characterization and genome sequencing of Ruminiclostridium sp. nov. MA18.</title>
        <authorList>
            <person name="Rettenmaier R."/>
            <person name="Kowollik M.-L."/>
            <person name="Liebl W."/>
            <person name="Zverlov V."/>
        </authorList>
    </citation>
    <scope>NUCLEOTIDE SEQUENCE [LARGE SCALE GENOMIC DNA]</scope>
    <source>
        <strain evidence="2 3">MA18</strain>
    </source>
</reference>
<keyword evidence="3" id="KW-1185">Reference proteome</keyword>
<gene>
    <name evidence="2" type="ORF">EHE19_001055</name>
</gene>
<dbReference type="OrthoDB" id="9816185at2"/>
<sequence>MINLKSLMTTQIIVRHAEYIVNISEIEKKLKKLSSEFTSRVTKEYLSEMCENIGVKSEEDLLEGLFIFIKKLIKEIKSLKKMVKMNQLSFNSDTDNIFIAPPHKLYERVIEIENNYGIATNVIIYDHKKKIKNSFSKLLLDAFGYNKFSQKGNDVIKYIELLTKLKSPNSSFYKVYNKSILINKICNEIRRYNKISDELKFVNEELICEIQKVNKKLKADIINDVVEIIQNSYEQCKCTFNNAFLTTDTYSEFNKGKKNSKWNAYTLVMSLGIKSCPYCNRQYITPVYREEGCGVRADLDHFYPKSRYPYLSMSLYNLIPCCKFCNSIKGDKEFNYKSYLHPYEHGFEDYLKFRYKPIKYLFTGSSKDEFKIVLESSEEIDEKKELVKKAENNMEFFMIEPLYYYHKDEVMDLIKKRLIYNKAYCDELKHRLEETTGKPITEKQLIEFIVSNIIDEDKLYERTLSKLYKDIVDQLGFFKEDDDFKMTENECGALKKLLINLNSSVDLI</sequence>
<dbReference type="KEGG" id="rher:EHE19_001055"/>
<protein>
    <recommendedName>
        <fullName evidence="4">HNH nuclease domain-containing protein</fullName>
    </recommendedName>
</protein>
<organism evidence="2 3">
    <name type="scientific">Ruminiclostridium herbifermentans</name>
    <dbReference type="NCBI Taxonomy" id="2488810"/>
    <lineage>
        <taxon>Bacteria</taxon>
        <taxon>Bacillati</taxon>
        <taxon>Bacillota</taxon>
        <taxon>Clostridia</taxon>
        <taxon>Eubacteriales</taxon>
        <taxon>Oscillospiraceae</taxon>
        <taxon>Ruminiclostridium</taxon>
    </lineage>
</organism>
<evidence type="ECO:0000313" key="3">
    <source>
        <dbReference type="Proteomes" id="UP000306409"/>
    </source>
</evidence>
<dbReference type="Proteomes" id="UP000306409">
    <property type="component" value="Chromosome"/>
</dbReference>
<evidence type="ECO:0000256" key="1">
    <source>
        <dbReference type="SAM" id="Coils"/>
    </source>
</evidence>
<evidence type="ECO:0008006" key="4">
    <source>
        <dbReference type="Google" id="ProtNLM"/>
    </source>
</evidence>
<keyword evidence="1" id="KW-0175">Coiled coil</keyword>
<accession>A0A4U7JIJ4</accession>
<feature type="coiled-coil region" evidence="1">
    <location>
        <begin position="373"/>
        <end position="400"/>
    </location>
</feature>
<dbReference type="EMBL" id="CP061336">
    <property type="protein sequence ID" value="QNU67175.1"/>
    <property type="molecule type" value="Genomic_DNA"/>
</dbReference>
<dbReference type="AlphaFoldDB" id="A0A4U7JIJ4"/>